<dbReference type="Proteomes" id="UP000478417">
    <property type="component" value="Unassembled WGS sequence"/>
</dbReference>
<keyword evidence="2" id="KW-0378">Hydrolase</keyword>
<dbReference type="GO" id="GO:0005829">
    <property type="term" value="C:cytosol"/>
    <property type="evidence" value="ECO:0007669"/>
    <property type="project" value="TreeGrafter"/>
</dbReference>
<dbReference type="GO" id="GO:0003676">
    <property type="term" value="F:nucleic acid binding"/>
    <property type="evidence" value="ECO:0007669"/>
    <property type="project" value="InterPro"/>
</dbReference>
<dbReference type="SMART" id="SM00479">
    <property type="entry name" value="EXOIII"/>
    <property type="match status" value="1"/>
</dbReference>
<dbReference type="InterPro" id="IPR012337">
    <property type="entry name" value="RNaseH-like_sf"/>
</dbReference>
<dbReference type="PANTHER" id="PTHR30231">
    <property type="entry name" value="DNA POLYMERASE III SUBUNIT EPSILON"/>
    <property type="match status" value="1"/>
</dbReference>
<comment type="caution">
    <text evidence="5">The sequence shown here is derived from an EMBL/GenBank/DDBJ whole genome shotgun (WGS) entry which is preliminary data.</text>
</comment>
<keyword evidence="6" id="KW-1185">Reference proteome</keyword>
<evidence type="ECO:0000259" key="4">
    <source>
        <dbReference type="SMART" id="SM00479"/>
    </source>
</evidence>
<keyword evidence="1" id="KW-0540">Nuclease</keyword>
<sequence>MPEIEHYRQINQLKLSLEANWENFRFACIDSESTGLDPKRDAIISLAGVGLQNGEICLWDQFSVILPIAYNTSSVTVHGITREEASDGVEAPVALRAFLDWLGDGIIVGHHIQHDVTLINFALEKHFAIKLQNVVIDTMEAFLAVSEIGGFASLGEPRGYSLDALCDHFNIVPHDRHTALGDGFLTAQILLRILKEAAKYGQWNLHDLRAWHADEPIPEKEGK</sequence>
<dbReference type="CDD" id="cd06127">
    <property type="entry name" value="DEDDh"/>
    <property type="match status" value="1"/>
</dbReference>
<organism evidence="5 6">
    <name type="scientific">Oceanipulchritudo coccoides</name>
    <dbReference type="NCBI Taxonomy" id="2706888"/>
    <lineage>
        <taxon>Bacteria</taxon>
        <taxon>Pseudomonadati</taxon>
        <taxon>Verrucomicrobiota</taxon>
        <taxon>Opitutia</taxon>
        <taxon>Puniceicoccales</taxon>
        <taxon>Oceanipulchritudinaceae</taxon>
        <taxon>Oceanipulchritudo</taxon>
    </lineage>
</organism>
<accession>A0A6B2M3A0</accession>
<dbReference type="SUPFAM" id="SSF53098">
    <property type="entry name" value="Ribonuclease H-like"/>
    <property type="match status" value="1"/>
</dbReference>
<dbReference type="AlphaFoldDB" id="A0A6B2M3A0"/>
<feature type="domain" description="Exonuclease" evidence="4">
    <location>
        <begin position="25"/>
        <end position="199"/>
    </location>
</feature>
<evidence type="ECO:0000256" key="1">
    <source>
        <dbReference type="ARBA" id="ARBA00022722"/>
    </source>
</evidence>
<dbReference type="GO" id="GO:0006259">
    <property type="term" value="P:DNA metabolic process"/>
    <property type="evidence" value="ECO:0007669"/>
    <property type="project" value="UniProtKB-ARBA"/>
</dbReference>
<gene>
    <name evidence="5" type="ORF">G0Q06_08935</name>
</gene>
<dbReference type="InterPro" id="IPR036397">
    <property type="entry name" value="RNaseH_sf"/>
</dbReference>
<evidence type="ECO:0000256" key="2">
    <source>
        <dbReference type="ARBA" id="ARBA00022801"/>
    </source>
</evidence>
<dbReference type="PANTHER" id="PTHR30231:SF4">
    <property type="entry name" value="PROTEIN NEN2"/>
    <property type="match status" value="1"/>
</dbReference>
<dbReference type="GO" id="GO:0008408">
    <property type="term" value="F:3'-5' exonuclease activity"/>
    <property type="evidence" value="ECO:0007669"/>
    <property type="project" value="TreeGrafter"/>
</dbReference>
<name>A0A6B2M3A0_9BACT</name>
<keyword evidence="3 5" id="KW-0269">Exonuclease</keyword>
<protein>
    <submittedName>
        <fullName evidence="5">3'-5' exonuclease</fullName>
    </submittedName>
</protein>
<dbReference type="RefSeq" id="WP_163964679.1">
    <property type="nucleotide sequence ID" value="NZ_JAAGNX010000002.1"/>
</dbReference>
<dbReference type="Pfam" id="PF00929">
    <property type="entry name" value="RNase_T"/>
    <property type="match status" value="1"/>
</dbReference>
<dbReference type="Gene3D" id="3.30.420.10">
    <property type="entry name" value="Ribonuclease H-like superfamily/Ribonuclease H"/>
    <property type="match status" value="1"/>
</dbReference>
<reference evidence="5 6" key="1">
    <citation type="submission" date="2020-02" db="EMBL/GenBank/DDBJ databases">
        <title>Albibacoteraceae fam. nov., the first described family within the subdivision 4 Verrucomicrobia.</title>
        <authorList>
            <person name="Xi F."/>
        </authorList>
    </citation>
    <scope>NUCLEOTIDE SEQUENCE [LARGE SCALE GENOMIC DNA]</scope>
    <source>
        <strain evidence="5 6">CK1056</strain>
    </source>
</reference>
<evidence type="ECO:0000313" key="6">
    <source>
        <dbReference type="Proteomes" id="UP000478417"/>
    </source>
</evidence>
<evidence type="ECO:0000313" key="5">
    <source>
        <dbReference type="EMBL" id="NDV62574.1"/>
    </source>
</evidence>
<dbReference type="InterPro" id="IPR013520">
    <property type="entry name" value="Ribonucl_H"/>
</dbReference>
<evidence type="ECO:0000256" key="3">
    <source>
        <dbReference type="ARBA" id="ARBA00022839"/>
    </source>
</evidence>
<proteinExistence type="predicted"/>
<dbReference type="EMBL" id="JAAGNX010000002">
    <property type="protein sequence ID" value="NDV62574.1"/>
    <property type="molecule type" value="Genomic_DNA"/>
</dbReference>